<reference evidence="11 12" key="1">
    <citation type="submission" date="2024-01" db="EMBL/GenBank/DDBJ databases">
        <title>The genome of the rayed Mediterranean limpet Patella caerulea (Linnaeus, 1758).</title>
        <authorList>
            <person name="Anh-Thu Weber A."/>
            <person name="Halstead-Nussloch G."/>
        </authorList>
    </citation>
    <scope>NUCLEOTIDE SEQUENCE [LARGE SCALE GENOMIC DNA]</scope>
    <source>
        <strain evidence="11">AATW-2023a</strain>
        <tissue evidence="11">Whole specimen</tissue>
    </source>
</reference>
<dbReference type="FunFam" id="1.25.40.550:FF:000001">
    <property type="entry name" value="AAR2 splicing factor homolog"/>
    <property type="match status" value="1"/>
</dbReference>
<dbReference type="InterPro" id="IPR007946">
    <property type="entry name" value="AAR2"/>
</dbReference>
<keyword evidence="6" id="KW-0508">mRNA splicing</keyword>
<dbReference type="Proteomes" id="UP001347796">
    <property type="component" value="Unassembled WGS sequence"/>
</dbReference>
<evidence type="ECO:0000256" key="1">
    <source>
        <dbReference type="ARBA" id="ARBA00003708"/>
    </source>
</evidence>
<feature type="domain" description="AAR2 N-terminal" evidence="10">
    <location>
        <begin position="12"/>
        <end position="143"/>
    </location>
</feature>
<dbReference type="Gene3D" id="1.25.40.550">
    <property type="entry name" value="Aar2, C-terminal domain-like"/>
    <property type="match status" value="1"/>
</dbReference>
<evidence type="ECO:0000256" key="6">
    <source>
        <dbReference type="ARBA" id="ARBA00023187"/>
    </source>
</evidence>
<organism evidence="11 12">
    <name type="scientific">Patella caerulea</name>
    <name type="common">Rayed Mediterranean limpet</name>
    <dbReference type="NCBI Taxonomy" id="87958"/>
    <lineage>
        <taxon>Eukaryota</taxon>
        <taxon>Metazoa</taxon>
        <taxon>Spiralia</taxon>
        <taxon>Lophotrochozoa</taxon>
        <taxon>Mollusca</taxon>
        <taxon>Gastropoda</taxon>
        <taxon>Patellogastropoda</taxon>
        <taxon>Patelloidea</taxon>
        <taxon>Patellidae</taxon>
        <taxon>Patella</taxon>
    </lineage>
</organism>
<dbReference type="InterPro" id="IPR033647">
    <property type="entry name" value="Aar2_N"/>
</dbReference>
<evidence type="ECO:0000256" key="8">
    <source>
        <dbReference type="ARBA" id="ARBA00047009"/>
    </source>
</evidence>
<evidence type="ECO:0000313" key="11">
    <source>
        <dbReference type="EMBL" id="KAK6173072.1"/>
    </source>
</evidence>
<dbReference type="Gene3D" id="2.60.34.20">
    <property type="match status" value="1"/>
</dbReference>
<comment type="caution">
    <text evidence="11">The sequence shown here is derived from an EMBL/GenBank/DDBJ whole genome shotgun (WGS) entry which is preliminary data.</text>
</comment>
<dbReference type="GO" id="GO:0005681">
    <property type="term" value="C:spliceosomal complex"/>
    <property type="evidence" value="ECO:0007669"/>
    <property type="project" value="UniProtKB-KW"/>
</dbReference>
<dbReference type="InterPro" id="IPR033648">
    <property type="entry name" value="AAR2_C"/>
</dbReference>
<keyword evidence="4" id="KW-0507">mRNA processing</keyword>
<gene>
    <name evidence="11" type="ORF">SNE40_016601</name>
</gene>
<dbReference type="Pfam" id="PF05282">
    <property type="entry name" value="AAR2"/>
    <property type="match status" value="1"/>
</dbReference>
<keyword evidence="5" id="KW-0747">Spliceosome</keyword>
<keyword evidence="12" id="KW-1185">Reference proteome</keyword>
<name>A0AAN8J8V7_PATCE</name>
<evidence type="ECO:0000259" key="10">
    <source>
        <dbReference type="Pfam" id="PF20981"/>
    </source>
</evidence>
<dbReference type="InterPro" id="IPR038514">
    <property type="entry name" value="AAR2_C_sf"/>
</dbReference>
<evidence type="ECO:0000313" key="12">
    <source>
        <dbReference type="Proteomes" id="UP001347796"/>
    </source>
</evidence>
<evidence type="ECO:0000256" key="4">
    <source>
        <dbReference type="ARBA" id="ARBA00022664"/>
    </source>
</evidence>
<dbReference type="AlphaFoldDB" id="A0AAN8J8V7"/>
<dbReference type="Pfam" id="PF20981">
    <property type="entry name" value="AAR2_1st"/>
    <property type="match status" value="1"/>
</dbReference>
<dbReference type="PANTHER" id="PTHR12689">
    <property type="entry name" value="A1 CISTRON SPLICING FACTOR AAR2-RELATED"/>
    <property type="match status" value="1"/>
</dbReference>
<evidence type="ECO:0000256" key="5">
    <source>
        <dbReference type="ARBA" id="ARBA00022728"/>
    </source>
</evidence>
<dbReference type="CDD" id="cd13778">
    <property type="entry name" value="Aar2_C"/>
    <property type="match status" value="1"/>
</dbReference>
<comment type="function">
    <text evidence="1">Component of the U5 snRNP complex that is required for spliceosome assembly and for pre-mRNA splicing.</text>
</comment>
<evidence type="ECO:0000256" key="3">
    <source>
        <dbReference type="ARBA" id="ARBA00016372"/>
    </source>
</evidence>
<evidence type="ECO:0000256" key="2">
    <source>
        <dbReference type="ARBA" id="ARBA00006281"/>
    </source>
</evidence>
<dbReference type="InterPro" id="IPR038516">
    <property type="entry name" value="AAR2_N_sf"/>
</dbReference>
<protein>
    <recommendedName>
        <fullName evidence="3">Protein AAR2 homolog</fullName>
    </recommendedName>
    <alternativeName>
        <fullName evidence="7">AAR2 splicing factor homolog</fullName>
    </alternativeName>
</protein>
<dbReference type="GO" id="GO:0000244">
    <property type="term" value="P:spliceosomal tri-snRNP complex assembly"/>
    <property type="evidence" value="ECO:0007669"/>
    <property type="project" value="TreeGrafter"/>
</dbReference>
<accession>A0AAN8J8V7</accession>
<evidence type="ECO:0000256" key="7">
    <source>
        <dbReference type="ARBA" id="ARBA00030625"/>
    </source>
</evidence>
<evidence type="ECO:0000259" key="9">
    <source>
        <dbReference type="Pfam" id="PF05282"/>
    </source>
</evidence>
<dbReference type="FunFam" id="2.60.34.20:FF:000001">
    <property type="entry name" value="protein AAR2 homolog"/>
    <property type="match status" value="1"/>
</dbReference>
<feature type="domain" description="AAR2 C-terminal" evidence="9">
    <location>
        <begin position="197"/>
        <end position="352"/>
    </location>
</feature>
<comment type="subunit">
    <text evidence="8">Interacts with PRPF8 (via RNase H homology domain). Component of a U5 snRNP complex that contains PRPF8.</text>
</comment>
<dbReference type="EMBL" id="JAZGQO010000011">
    <property type="protein sequence ID" value="KAK6173072.1"/>
    <property type="molecule type" value="Genomic_DNA"/>
</dbReference>
<dbReference type="CDD" id="cd13777">
    <property type="entry name" value="Aar2_N"/>
    <property type="match status" value="1"/>
</dbReference>
<dbReference type="PANTHER" id="PTHR12689:SF4">
    <property type="entry name" value="PROTEIN AAR2 HOMOLOG"/>
    <property type="match status" value="1"/>
</dbReference>
<proteinExistence type="inferred from homology"/>
<comment type="similarity">
    <text evidence="2">Belongs to the AAR2 family.</text>
</comment>
<sequence length="367" mass="42326">MDQEQAQVLFNEGAVLVFLDVPVGTEFGIDYNSWNVGPNFKGVKMIPPGIHFVYYSACNSEKDSAPRTGFFYNFKHKEMVVRKWDKLTEDISSDVVTEEELNRFKENKKELDRYLGAYPYESYKKWVSLTDHLTPRLVGQLQPANEKISAVTEFISESSTTQTRRNAMDIQNGIKSSDSEDTRLPKMETKPETVIQYTQIPKHKYPSGASPSEITKYSMDSSYVLETILSERFTVNDTEILGELQFAFVCFIVGQNYDSFEQWKRLVHLLCTCEEAISNHTDLYTQFISILHFQLQEIPEDFFVDIVSQNNFLTGTLQQFFSNLESSIADDKLKRRGVKFQAYLTKIFKWDFASEADEYAPVIVEAQ</sequence>